<sequence length="390" mass="46353">MLVEGESRDFEKIIRDDYSSDNERDTLIDLCENRYNIEIQGGKEDDESKKEEESVDIKVNKNKNDKREDKKEDELRKNDFIKDKSFKVKENDLNRFQNLRRSEFKIHRPPQINKNNITSFSHPKRFYPKNKIFENRSTKSRLEHLKELAQEEAQKLNTKIYENKSFSPKYEEIEKIEVQEPTKRERRRGRPRTDVDQREFAKESDVRERRGRPRIEASNLDNLSQNFSQVKDVGERRGRPRTEISTLTNLSQFSDVYEISSESDETQKTKKRPASPAGEKRSYRKRKQFEYVPSEAAIDMTEQPPIESFADFADSMFTFHTKGKTKVFECPKPGCFTELPSLSRIKRHYLIHTNLKPFKCPNPTCGKWFSRKDNMTQHFKTHCDTKSRRK</sequence>
<dbReference type="PANTHER" id="PTHR47427:SF2">
    <property type="entry name" value="C2H2-TYPE DOMAIN-CONTAINING PROTEIN"/>
    <property type="match status" value="1"/>
</dbReference>
<feature type="region of interest" description="Disordered" evidence="4">
    <location>
        <begin position="39"/>
        <end position="73"/>
    </location>
</feature>
<evidence type="ECO:0000256" key="2">
    <source>
        <dbReference type="ARBA" id="ARBA00023242"/>
    </source>
</evidence>
<evidence type="ECO:0000256" key="1">
    <source>
        <dbReference type="ARBA" id="ARBA00004123"/>
    </source>
</evidence>
<dbReference type="PROSITE" id="PS00028">
    <property type="entry name" value="ZINC_FINGER_C2H2_1"/>
    <property type="match status" value="2"/>
</dbReference>
<feature type="domain" description="C2H2-type" evidence="5">
    <location>
        <begin position="328"/>
        <end position="357"/>
    </location>
</feature>
<feature type="region of interest" description="Disordered" evidence="4">
    <location>
        <begin position="177"/>
        <end position="286"/>
    </location>
</feature>
<keyword evidence="3" id="KW-0479">Metal-binding</keyword>
<dbReference type="SMART" id="SM00355">
    <property type="entry name" value="ZnF_C2H2"/>
    <property type="match status" value="2"/>
</dbReference>
<feature type="compositionally biased region" description="Polar residues" evidence="4">
    <location>
        <begin position="243"/>
        <end position="254"/>
    </location>
</feature>
<feature type="domain" description="C2H2-type" evidence="5">
    <location>
        <begin position="358"/>
        <end position="387"/>
    </location>
</feature>
<evidence type="ECO:0000259" key="5">
    <source>
        <dbReference type="PROSITE" id="PS50157"/>
    </source>
</evidence>
<dbReference type="GO" id="GO:1990526">
    <property type="term" value="C:Ste12p-Dig1p-Dig2p complex"/>
    <property type="evidence" value="ECO:0007669"/>
    <property type="project" value="TreeGrafter"/>
</dbReference>
<feature type="compositionally biased region" description="Polar residues" evidence="4">
    <location>
        <begin position="219"/>
        <end position="229"/>
    </location>
</feature>
<reference evidence="6" key="1">
    <citation type="journal article" date="2015" name="Parasitol. Res.">
        <title>Morphological and molecular characterization of Nosema pernyi, a microsporidian parasite in Antheraea pernyi.</title>
        <authorList>
            <person name="Wang Y."/>
            <person name="Liu W."/>
            <person name="Jiang Y."/>
            <person name="Huang L."/>
            <person name="Irfan M."/>
            <person name="Shi S."/>
            <person name="Yang R."/>
            <person name="Qin L."/>
        </authorList>
    </citation>
    <scope>NUCLEOTIDE SEQUENCE</scope>
</reference>
<dbReference type="GO" id="GO:0003700">
    <property type="term" value="F:DNA-binding transcription factor activity"/>
    <property type="evidence" value="ECO:0007669"/>
    <property type="project" value="TreeGrafter"/>
</dbReference>
<organism evidence="6">
    <name type="scientific">Nosema pernyi</name>
    <dbReference type="NCBI Taxonomy" id="1112939"/>
    <lineage>
        <taxon>Eukaryota</taxon>
        <taxon>Fungi</taxon>
        <taxon>Fungi incertae sedis</taxon>
        <taxon>Microsporidia</taxon>
        <taxon>Nosematidae</taxon>
        <taxon>Nosema</taxon>
    </lineage>
</organism>
<dbReference type="SUPFAM" id="SSF57667">
    <property type="entry name" value="beta-beta-alpha zinc fingers"/>
    <property type="match status" value="1"/>
</dbReference>
<evidence type="ECO:0000313" key="6">
    <source>
        <dbReference type="EMBL" id="AJA32476.1"/>
    </source>
</evidence>
<dbReference type="AlphaFoldDB" id="A0A0N7ABI6"/>
<keyword evidence="3" id="KW-0862">Zinc</keyword>
<evidence type="ECO:0000256" key="3">
    <source>
        <dbReference type="PROSITE-ProRule" id="PRU00042"/>
    </source>
</evidence>
<evidence type="ECO:0000256" key="4">
    <source>
        <dbReference type="SAM" id="MobiDB-lite"/>
    </source>
</evidence>
<keyword evidence="2" id="KW-0539">Nucleus</keyword>
<name>A0A0N7ABI6_9MICR</name>
<dbReference type="PANTHER" id="PTHR47427">
    <property type="entry name" value="PROTEIN STE12"/>
    <property type="match status" value="1"/>
</dbReference>
<feature type="compositionally biased region" description="Basic and acidic residues" evidence="4">
    <location>
        <begin position="191"/>
        <end position="208"/>
    </location>
</feature>
<accession>A0A0N7ABI6</accession>
<dbReference type="PROSITE" id="PS50157">
    <property type="entry name" value="ZINC_FINGER_C2H2_2"/>
    <property type="match status" value="2"/>
</dbReference>
<keyword evidence="3" id="KW-0863">Zinc-finger</keyword>
<dbReference type="GO" id="GO:0008270">
    <property type="term" value="F:zinc ion binding"/>
    <property type="evidence" value="ECO:0007669"/>
    <property type="project" value="UniProtKB-KW"/>
</dbReference>
<dbReference type="GO" id="GO:1990527">
    <property type="term" value="C:Tec1p-Ste12p-Dig1p complex"/>
    <property type="evidence" value="ECO:0007669"/>
    <property type="project" value="TreeGrafter"/>
</dbReference>
<protein>
    <submittedName>
        <fullName evidence="6">Zinc finger C2H2 protein</fullName>
    </submittedName>
</protein>
<dbReference type="Gene3D" id="3.30.160.60">
    <property type="entry name" value="Classic Zinc Finger"/>
    <property type="match status" value="1"/>
</dbReference>
<proteinExistence type="evidence at transcript level"/>
<dbReference type="InterPro" id="IPR013087">
    <property type="entry name" value="Znf_C2H2_type"/>
</dbReference>
<dbReference type="EMBL" id="KJ210748">
    <property type="protein sequence ID" value="AJA32476.1"/>
    <property type="molecule type" value="mRNA"/>
</dbReference>
<dbReference type="GO" id="GO:0005634">
    <property type="term" value="C:nucleus"/>
    <property type="evidence" value="ECO:0007669"/>
    <property type="project" value="UniProtKB-SubCell"/>
</dbReference>
<dbReference type="InterPro" id="IPR052127">
    <property type="entry name" value="STE12_transcription_factor"/>
</dbReference>
<feature type="compositionally biased region" description="Basic and acidic residues" evidence="4">
    <location>
        <begin position="232"/>
        <end position="242"/>
    </location>
</feature>
<dbReference type="InterPro" id="IPR036236">
    <property type="entry name" value="Znf_C2H2_sf"/>
</dbReference>
<feature type="compositionally biased region" description="Basic and acidic residues" evidence="4">
    <location>
        <begin position="41"/>
        <end position="73"/>
    </location>
</feature>
<comment type="subcellular location">
    <subcellularLocation>
        <location evidence="1">Nucleus</location>
    </subcellularLocation>
</comment>